<reference evidence="6" key="1">
    <citation type="submission" date="2021-06" db="EMBL/GenBank/DDBJ databases">
        <authorList>
            <person name="Kallberg Y."/>
            <person name="Tangrot J."/>
            <person name="Rosling A."/>
        </authorList>
    </citation>
    <scope>NUCLEOTIDE SEQUENCE</scope>
    <source>
        <strain evidence="6">AZ414A</strain>
    </source>
</reference>
<dbReference type="Pfam" id="PF00400">
    <property type="entry name" value="WD40"/>
    <property type="match status" value="2"/>
</dbReference>
<dbReference type="Proteomes" id="UP000789706">
    <property type="component" value="Unassembled WGS sequence"/>
</dbReference>
<dbReference type="Gene3D" id="2.130.10.10">
    <property type="entry name" value="YVTN repeat-like/Quinoprotein amine dehydrogenase"/>
    <property type="match status" value="1"/>
</dbReference>
<evidence type="ECO:0000256" key="1">
    <source>
        <dbReference type="ARBA" id="ARBA00008075"/>
    </source>
</evidence>
<dbReference type="InterPro" id="IPR036322">
    <property type="entry name" value="WD40_repeat_dom_sf"/>
</dbReference>
<dbReference type="EMBL" id="CAJVPK010000524">
    <property type="protein sequence ID" value="CAG8521904.1"/>
    <property type="molecule type" value="Genomic_DNA"/>
</dbReference>
<comment type="caution">
    <text evidence="6">The sequence shown here is derived from an EMBL/GenBank/DDBJ whole genome shotgun (WGS) entry which is preliminary data.</text>
</comment>
<dbReference type="SUPFAM" id="SSF50978">
    <property type="entry name" value="WD40 repeat-like"/>
    <property type="match status" value="1"/>
</dbReference>
<dbReference type="InterPro" id="IPR051243">
    <property type="entry name" value="PcG_WD-repeat"/>
</dbReference>
<evidence type="ECO:0000256" key="5">
    <source>
        <dbReference type="ARBA" id="ARBA00023163"/>
    </source>
</evidence>
<dbReference type="AlphaFoldDB" id="A0A9N9A938"/>
<keyword evidence="7" id="KW-1185">Reference proteome</keyword>
<accession>A0A9N9A938</accession>
<evidence type="ECO:0000256" key="2">
    <source>
        <dbReference type="ARBA" id="ARBA00022574"/>
    </source>
</evidence>
<protein>
    <submittedName>
        <fullName evidence="6">6252_t:CDS:1</fullName>
    </submittedName>
</protein>
<dbReference type="PANTHER" id="PTHR10253">
    <property type="entry name" value="POLYCOMB PROTEIN"/>
    <property type="match status" value="1"/>
</dbReference>
<evidence type="ECO:0000256" key="3">
    <source>
        <dbReference type="ARBA" id="ARBA00022737"/>
    </source>
</evidence>
<evidence type="ECO:0000256" key="4">
    <source>
        <dbReference type="ARBA" id="ARBA00023015"/>
    </source>
</evidence>
<keyword evidence="3" id="KW-0677">Repeat</keyword>
<dbReference type="SMART" id="SM00320">
    <property type="entry name" value="WD40"/>
    <property type="match status" value="5"/>
</dbReference>
<sequence>MLQNEIYKLKHYFGEPTKTALYGVSFNQYDQKEDAVFAVVGGRNVIIGHFENNKTVALNILQTYVDENETENYYCCAWSFDPNTGAPWLAVAGSTGLVKIINTSLGHIAQTLTGHGDANFSIRLWNVITSTPIVIFGGECGHREPDVHLSGDFLVSSGMDHAVKIWSLCTPVIKNTIESSFKAKPPSSLRNQQNQTQSCCKSNGYTSTPLFIHFPIFSTAQLHNNYVDCVRWYGDLLMSRCAADAKILLWKPDVELVASDKSTVTTTIVGGPAQPTSFEMICEFEFEQCDIWFLRFGISQDYKFLATGNQVGQIFLWDLQEIPYFINSYIEKKKLKSTGIKMDKTVNNGENIDKKICKPAVLDVDICDSTIRQVAFSKNRQWMITVCDDATVWGWKLNREISGQQAGSKMK</sequence>
<gene>
    <name evidence="6" type="ORF">DEBURN_LOCUS5705</name>
</gene>
<comment type="similarity">
    <text evidence="1">Belongs to the WD repeat ESC family.</text>
</comment>
<keyword evidence="5" id="KW-0804">Transcription</keyword>
<proteinExistence type="inferred from homology"/>
<evidence type="ECO:0000313" key="6">
    <source>
        <dbReference type="EMBL" id="CAG8521904.1"/>
    </source>
</evidence>
<dbReference type="InterPro" id="IPR001680">
    <property type="entry name" value="WD40_rpt"/>
</dbReference>
<name>A0A9N9A938_9GLOM</name>
<evidence type="ECO:0000313" key="7">
    <source>
        <dbReference type="Proteomes" id="UP000789706"/>
    </source>
</evidence>
<organism evidence="6 7">
    <name type="scientific">Diversispora eburnea</name>
    <dbReference type="NCBI Taxonomy" id="1213867"/>
    <lineage>
        <taxon>Eukaryota</taxon>
        <taxon>Fungi</taxon>
        <taxon>Fungi incertae sedis</taxon>
        <taxon>Mucoromycota</taxon>
        <taxon>Glomeromycotina</taxon>
        <taxon>Glomeromycetes</taxon>
        <taxon>Diversisporales</taxon>
        <taxon>Diversisporaceae</taxon>
        <taxon>Diversispora</taxon>
    </lineage>
</organism>
<keyword evidence="4" id="KW-0805">Transcription regulation</keyword>
<dbReference type="OrthoDB" id="7318948at2759"/>
<dbReference type="InterPro" id="IPR015943">
    <property type="entry name" value="WD40/YVTN_repeat-like_dom_sf"/>
</dbReference>
<keyword evidence="2" id="KW-0853">WD repeat</keyword>